<dbReference type="UniPathway" id="UPA00196"/>
<keyword evidence="7 9" id="KW-1133">Transmembrane helix</keyword>
<feature type="transmembrane region" description="Helical" evidence="9">
    <location>
        <begin position="241"/>
        <end position="265"/>
    </location>
</feature>
<dbReference type="STRING" id="451379.A0A0N5AIP2"/>
<evidence type="ECO:0000256" key="6">
    <source>
        <dbReference type="ARBA" id="ARBA00022824"/>
    </source>
</evidence>
<comment type="subcellular location">
    <subcellularLocation>
        <location evidence="1">Endoplasmic reticulum membrane</location>
        <topology evidence="1">Multi-pass membrane protein</topology>
    </subcellularLocation>
</comment>
<feature type="transmembrane region" description="Helical" evidence="9">
    <location>
        <begin position="208"/>
        <end position="229"/>
    </location>
</feature>
<dbReference type="AlphaFoldDB" id="A0A0N5AIP2"/>
<evidence type="ECO:0000313" key="10">
    <source>
        <dbReference type="Proteomes" id="UP000046393"/>
    </source>
</evidence>
<evidence type="ECO:0000256" key="1">
    <source>
        <dbReference type="ARBA" id="ARBA00004477"/>
    </source>
</evidence>
<comment type="similarity">
    <text evidence="3">Belongs to the PIGU family.</text>
</comment>
<evidence type="ECO:0000256" key="7">
    <source>
        <dbReference type="ARBA" id="ARBA00022989"/>
    </source>
</evidence>
<dbReference type="PANTHER" id="PTHR13121">
    <property type="entry name" value="GPI TRANSAMIDASE COMPONENT PIG-U"/>
    <property type="match status" value="1"/>
</dbReference>
<feature type="transmembrane region" description="Helical" evidence="9">
    <location>
        <begin position="114"/>
        <end position="141"/>
    </location>
</feature>
<keyword evidence="4" id="KW-0337">GPI-anchor biosynthesis</keyword>
<keyword evidence="6" id="KW-0256">Endoplasmic reticulum</keyword>
<evidence type="ECO:0000256" key="3">
    <source>
        <dbReference type="ARBA" id="ARBA00010026"/>
    </source>
</evidence>
<evidence type="ECO:0000256" key="4">
    <source>
        <dbReference type="ARBA" id="ARBA00022502"/>
    </source>
</evidence>
<dbReference type="Pfam" id="PF06728">
    <property type="entry name" value="PIG-U"/>
    <property type="match status" value="1"/>
</dbReference>
<proteinExistence type="inferred from homology"/>
<evidence type="ECO:0000256" key="9">
    <source>
        <dbReference type="SAM" id="Phobius"/>
    </source>
</evidence>
<keyword evidence="8 9" id="KW-0472">Membrane</keyword>
<sequence>MGQPGQVVRSGRFNHLQVWIFGSTLRIMAWLFCGEFLKSRAELVVPQNSFRRLADGVSLQANGISPYDGDMFHIFKAYVYLLHYLLNPISIVSCSIFSLTVLNNFFWHHLSLGWLILGAALCSFLSHLALYPAVFLCVLIIRAKTMIVRLSLIAIFLISLIVFIGINYLLSGSFKFLDSTYMFLLDLRDLTPNVGVFWYFFIEVFNHFRLFFLWVFQVNFLIYVFPLLLTVRNDPFLLLHLYLILISVFSSYPSMTDSLIYLSLLPVFYSLHRHIRWGLLISGTLVTCTVLASIMSIMWLVIGSANANFYFAVALAYSVAQIFLLTDLLYAYLHKKVAEDRGPEKAVMVVIPQKLLASFYL</sequence>
<comment type="pathway">
    <text evidence="2">Glycolipid biosynthesis; glycosylphosphatidylinositol-anchor biosynthesis.</text>
</comment>
<feature type="transmembrane region" description="Helical" evidence="9">
    <location>
        <begin position="16"/>
        <end position="33"/>
    </location>
</feature>
<dbReference type="WBParaSite" id="SMUV_0000429501-mRNA-1">
    <property type="protein sequence ID" value="SMUV_0000429501-mRNA-1"/>
    <property type="gene ID" value="SMUV_0000429501"/>
</dbReference>
<keyword evidence="5 9" id="KW-0812">Transmembrane</keyword>
<feature type="transmembrane region" description="Helical" evidence="9">
    <location>
        <begin position="277"/>
        <end position="302"/>
    </location>
</feature>
<dbReference type="GO" id="GO:0006506">
    <property type="term" value="P:GPI anchor biosynthetic process"/>
    <property type="evidence" value="ECO:0007669"/>
    <property type="project" value="UniProtKB-UniPathway"/>
</dbReference>
<keyword evidence="10" id="KW-1185">Reference proteome</keyword>
<dbReference type="Proteomes" id="UP000046393">
    <property type="component" value="Unplaced"/>
</dbReference>
<evidence type="ECO:0000256" key="5">
    <source>
        <dbReference type="ARBA" id="ARBA00022692"/>
    </source>
</evidence>
<protein>
    <submittedName>
        <fullName evidence="11">GPI transamidase subunit PIG-U</fullName>
    </submittedName>
</protein>
<organism evidence="10 11">
    <name type="scientific">Syphacia muris</name>
    <dbReference type="NCBI Taxonomy" id="451379"/>
    <lineage>
        <taxon>Eukaryota</taxon>
        <taxon>Metazoa</taxon>
        <taxon>Ecdysozoa</taxon>
        <taxon>Nematoda</taxon>
        <taxon>Chromadorea</taxon>
        <taxon>Rhabditida</taxon>
        <taxon>Spirurina</taxon>
        <taxon>Oxyuridomorpha</taxon>
        <taxon>Oxyuroidea</taxon>
        <taxon>Oxyuridae</taxon>
        <taxon>Syphacia</taxon>
    </lineage>
</organism>
<reference evidence="11" key="1">
    <citation type="submission" date="2017-02" db="UniProtKB">
        <authorList>
            <consortium name="WormBaseParasite"/>
        </authorList>
    </citation>
    <scope>IDENTIFICATION</scope>
</reference>
<evidence type="ECO:0000256" key="2">
    <source>
        <dbReference type="ARBA" id="ARBA00004687"/>
    </source>
</evidence>
<dbReference type="GO" id="GO:0042765">
    <property type="term" value="C:GPI-anchor transamidase complex"/>
    <property type="evidence" value="ECO:0007669"/>
    <property type="project" value="InterPro"/>
</dbReference>
<dbReference type="PANTHER" id="PTHR13121:SF0">
    <property type="entry name" value="PHOSPHATIDYLINOSITOL GLYCAN ANCHOR BIOSYNTHESIS CLASS U PROTEIN"/>
    <property type="match status" value="1"/>
</dbReference>
<feature type="transmembrane region" description="Helical" evidence="9">
    <location>
        <begin position="81"/>
        <end position="102"/>
    </location>
</feature>
<accession>A0A0N5AIP2</accession>
<evidence type="ECO:0000313" key="11">
    <source>
        <dbReference type="WBParaSite" id="SMUV_0000429501-mRNA-1"/>
    </source>
</evidence>
<feature type="transmembrane region" description="Helical" evidence="9">
    <location>
        <begin position="148"/>
        <end position="169"/>
    </location>
</feature>
<dbReference type="GO" id="GO:0016255">
    <property type="term" value="P:attachment of GPI anchor to protein"/>
    <property type="evidence" value="ECO:0007669"/>
    <property type="project" value="InterPro"/>
</dbReference>
<evidence type="ECO:0000256" key="8">
    <source>
        <dbReference type="ARBA" id="ARBA00023136"/>
    </source>
</evidence>
<name>A0A0N5AIP2_9BILA</name>
<dbReference type="InterPro" id="IPR009600">
    <property type="entry name" value="PIG-U"/>
</dbReference>
<feature type="transmembrane region" description="Helical" evidence="9">
    <location>
        <begin position="308"/>
        <end position="333"/>
    </location>
</feature>